<organism evidence="4 5">
    <name type="scientific">Zingiber officinale</name>
    <name type="common">Ginger</name>
    <name type="synonym">Amomum zingiber</name>
    <dbReference type="NCBI Taxonomy" id="94328"/>
    <lineage>
        <taxon>Eukaryota</taxon>
        <taxon>Viridiplantae</taxon>
        <taxon>Streptophyta</taxon>
        <taxon>Embryophyta</taxon>
        <taxon>Tracheophyta</taxon>
        <taxon>Spermatophyta</taxon>
        <taxon>Magnoliopsida</taxon>
        <taxon>Liliopsida</taxon>
        <taxon>Zingiberales</taxon>
        <taxon>Zingiberaceae</taxon>
        <taxon>Zingiber</taxon>
    </lineage>
</organism>
<comment type="caution">
    <text evidence="4">The sequence shown here is derived from an EMBL/GenBank/DDBJ whole genome shotgun (WGS) entry which is preliminary data.</text>
</comment>
<feature type="domain" description="F-box/LRR-repeat protein 15-like leucin rich repeat" evidence="3">
    <location>
        <begin position="528"/>
        <end position="705"/>
    </location>
</feature>
<keyword evidence="5" id="KW-1185">Reference proteome</keyword>
<dbReference type="SUPFAM" id="SSF52047">
    <property type="entry name" value="RNI-like"/>
    <property type="match status" value="2"/>
</dbReference>
<dbReference type="PANTHER" id="PTHR13318:SF101">
    <property type="entry name" value="F-BOX_LRR PROTEIN"/>
    <property type="match status" value="1"/>
</dbReference>
<dbReference type="EMBL" id="JACMSC010000022">
    <property type="protein sequence ID" value="KAG6469260.1"/>
    <property type="molecule type" value="Genomic_DNA"/>
</dbReference>
<dbReference type="GO" id="GO:0031146">
    <property type="term" value="P:SCF-dependent proteasomal ubiquitin-dependent protein catabolic process"/>
    <property type="evidence" value="ECO:0007669"/>
    <property type="project" value="TreeGrafter"/>
</dbReference>
<dbReference type="Pfam" id="PF25372">
    <property type="entry name" value="DUF7885"/>
    <property type="match status" value="1"/>
</dbReference>
<evidence type="ECO:0000313" key="4">
    <source>
        <dbReference type="EMBL" id="KAG6469260.1"/>
    </source>
</evidence>
<proteinExistence type="predicted"/>
<dbReference type="PANTHER" id="PTHR13318">
    <property type="entry name" value="PARTNER OF PAIRED, ISOFORM B-RELATED"/>
    <property type="match status" value="1"/>
</dbReference>
<name>A0A8J5EAM7_ZINOF</name>
<dbReference type="InterPro" id="IPR057207">
    <property type="entry name" value="FBXL15_LRR"/>
</dbReference>
<feature type="region of interest" description="Disordered" evidence="1">
    <location>
        <begin position="1"/>
        <end position="103"/>
    </location>
</feature>
<sequence length="882" mass="96614">MPILRSIAASLGSPPETLETTPPPSVEASADETIHSSRTSPAASSLFHQSSTEMDHSGATPPLRRSLRLASMSNASFVTDSPAVTNRGGRKNSLSSASKTTVEVEAPPTVCKADAEEIKVLEVPEGSPTLLNHKRKDFDDSVGGKYMCLRSGSKLARVGFDQMSGDTNEAQTEMLTSGPQRVHEGFSNGIDVDMVAENLEEKIGGERFSTQLKGKGILIEAVPEEQQAGKVNPTIENAEYENKGKGKLVEEEDLLSISAAEVDMDADAAVAKDVARYSGYANTSTRKSKRQNEYRKEVVRSRAIELAPKFAFFKPEDDKQEAEGQEDPEDLPPDANNEDWPGPFSTALKIIEDRNQKLRTRESNNYFKKGQNDKSRISWVPTKNRNPMARVPSTLRDLCVKILLENAEEIESLDGIPDLLKHWLILKLCHSRKMNPHLLSHLVSATPTEICLSDCSWLTEVQFENIFSQCDVKCLKLYGFIWLIMEGLAYYPVNRFICYVLQLDRCGRCLPDYVLRSTLAHYPNGLPSLTRLNLKGAYRLSDDGLNAVVASAPSLSSINLSECPLLTSMGIINLADKLGTVLTELYIDGCQNVDAMAILPALKKVNHLEVLSVGGLQSVCDKFVHQLIPICGSHMRELTLAGCEKLSNASIRTIGAHCCRLFAIDLQNLKRLNDSSIGYLANGCRSLQKLKLRRNAFSDEAIAAFLEASGGSLAELSLNNVAKLLVSQHILCHCSRSSADWGIVTIPRKGVAFLPTPMSSTSETALPTNQASIISTFGCITAVLVYVGVLFLFQHNVVAEQTALAISRRCCSTLYSLDLSFCREMTDEALGLIVDNCSSLRFLKLFGCTQVTEVFFNGHSNSSLKVIGPKGQLLDDSDMSLF</sequence>
<keyword evidence="2" id="KW-0812">Transmembrane</keyword>
<evidence type="ECO:0000313" key="5">
    <source>
        <dbReference type="Proteomes" id="UP000734854"/>
    </source>
</evidence>
<accession>A0A8J5EAM7</accession>
<feature type="compositionally biased region" description="Polar residues" evidence="1">
    <location>
        <begin position="71"/>
        <end position="84"/>
    </location>
</feature>
<dbReference type="GO" id="GO:0019005">
    <property type="term" value="C:SCF ubiquitin ligase complex"/>
    <property type="evidence" value="ECO:0007669"/>
    <property type="project" value="TreeGrafter"/>
</dbReference>
<protein>
    <recommendedName>
        <fullName evidence="3">F-box/LRR-repeat protein 15-like leucin rich repeat domain-containing protein</fullName>
    </recommendedName>
</protein>
<feature type="transmembrane region" description="Helical" evidence="2">
    <location>
        <begin position="773"/>
        <end position="793"/>
    </location>
</feature>
<dbReference type="InterPro" id="IPR006553">
    <property type="entry name" value="Leu-rich_rpt_Cys-con_subtyp"/>
</dbReference>
<evidence type="ECO:0000256" key="2">
    <source>
        <dbReference type="SAM" id="Phobius"/>
    </source>
</evidence>
<evidence type="ECO:0000256" key="1">
    <source>
        <dbReference type="SAM" id="MobiDB-lite"/>
    </source>
</evidence>
<dbReference type="Proteomes" id="UP000734854">
    <property type="component" value="Unassembled WGS sequence"/>
</dbReference>
<feature type="compositionally biased region" description="Polar residues" evidence="1">
    <location>
        <begin position="36"/>
        <end position="52"/>
    </location>
</feature>
<dbReference type="SMART" id="SM00367">
    <property type="entry name" value="LRR_CC"/>
    <property type="match status" value="6"/>
</dbReference>
<feature type="region of interest" description="Disordered" evidence="1">
    <location>
        <begin position="314"/>
        <end position="339"/>
    </location>
</feature>
<dbReference type="Gene3D" id="3.80.10.10">
    <property type="entry name" value="Ribonuclease Inhibitor"/>
    <property type="match status" value="3"/>
</dbReference>
<feature type="compositionally biased region" description="Acidic residues" evidence="1">
    <location>
        <begin position="318"/>
        <end position="332"/>
    </location>
</feature>
<evidence type="ECO:0000259" key="3">
    <source>
        <dbReference type="Pfam" id="PF25372"/>
    </source>
</evidence>
<reference evidence="4 5" key="1">
    <citation type="submission" date="2020-08" db="EMBL/GenBank/DDBJ databases">
        <title>Plant Genome Project.</title>
        <authorList>
            <person name="Zhang R.-G."/>
        </authorList>
    </citation>
    <scope>NUCLEOTIDE SEQUENCE [LARGE SCALE GENOMIC DNA]</scope>
    <source>
        <tissue evidence="4">Rhizome</tissue>
    </source>
</reference>
<dbReference type="AlphaFoldDB" id="A0A8J5EAM7"/>
<keyword evidence="2" id="KW-0472">Membrane</keyword>
<feature type="compositionally biased region" description="Polar residues" evidence="1">
    <location>
        <begin position="92"/>
        <end position="101"/>
    </location>
</feature>
<dbReference type="InterPro" id="IPR032675">
    <property type="entry name" value="LRR_dom_sf"/>
</dbReference>
<keyword evidence="2" id="KW-1133">Transmembrane helix</keyword>
<gene>
    <name evidence="4" type="ORF">ZIOFF_073966</name>
</gene>